<keyword evidence="3" id="KW-1185">Reference proteome</keyword>
<dbReference type="EMBL" id="QLII01000001">
    <property type="protein sequence ID" value="RAI74514.1"/>
    <property type="molecule type" value="Genomic_DNA"/>
</dbReference>
<dbReference type="RefSeq" id="WP_111341862.1">
    <property type="nucleotide sequence ID" value="NZ_QLII01000001.1"/>
</dbReference>
<evidence type="ECO:0000259" key="1">
    <source>
        <dbReference type="Pfam" id="PF08448"/>
    </source>
</evidence>
<dbReference type="Gene3D" id="3.30.450.20">
    <property type="entry name" value="PAS domain"/>
    <property type="match status" value="2"/>
</dbReference>
<dbReference type="InterPro" id="IPR035965">
    <property type="entry name" value="PAS-like_dom_sf"/>
</dbReference>
<sequence length="257" mass="28915">MPSAHSPLYPDNTSNSNTNYSFLAGGGEMGALTRSFDWSKTILGKPDTWPQSLRTTLSIILNSKFPMFLFWGEQHICFYNDAYRPSLGNEGKHPRALGQPGAKVWPEIWSFIKPLIDQVLSGNGATWNEDQFLPIYRNGKLEDVYWTFSYSPVSDESGNPAGVFVTCTETTKQVLTRQQMEETQQQVLNLFEQSPVAIAIITGPDLTFRLANPFYGELVGRKPEQLVGKPLLEALPELEGRGLTSYYRELWPQVSLI</sequence>
<organism evidence="2 3">
    <name type="scientific">Spirosoma telluris</name>
    <dbReference type="NCBI Taxonomy" id="2183553"/>
    <lineage>
        <taxon>Bacteria</taxon>
        <taxon>Pseudomonadati</taxon>
        <taxon>Bacteroidota</taxon>
        <taxon>Cytophagia</taxon>
        <taxon>Cytophagales</taxon>
        <taxon>Cytophagaceae</taxon>
        <taxon>Spirosoma</taxon>
    </lineage>
</organism>
<feature type="domain" description="PAS fold-4" evidence="1">
    <location>
        <begin position="191"/>
        <end position="251"/>
    </location>
</feature>
<reference evidence="2 3" key="1">
    <citation type="submission" date="2018-06" db="EMBL/GenBank/DDBJ databases">
        <title>Spirosoma sp. HMF3257 Genome sequencing and assembly.</title>
        <authorList>
            <person name="Kang H."/>
            <person name="Cha I."/>
            <person name="Kim H."/>
            <person name="Kang J."/>
            <person name="Joh K."/>
        </authorList>
    </citation>
    <scope>NUCLEOTIDE SEQUENCE [LARGE SCALE GENOMIC DNA]</scope>
    <source>
        <strain evidence="2 3">HMF3257</strain>
    </source>
</reference>
<evidence type="ECO:0000313" key="2">
    <source>
        <dbReference type="EMBL" id="RAI74514.1"/>
    </source>
</evidence>
<comment type="caution">
    <text evidence="2">The sequence shown here is derived from an EMBL/GenBank/DDBJ whole genome shotgun (WGS) entry which is preliminary data.</text>
</comment>
<accession>A0A327NKS4</accession>
<dbReference type="Proteomes" id="UP000249016">
    <property type="component" value="Unassembled WGS sequence"/>
</dbReference>
<name>A0A327NKS4_9BACT</name>
<proteinExistence type="predicted"/>
<gene>
    <name evidence="2" type="ORF">HMF3257_09975</name>
</gene>
<dbReference type="Pfam" id="PF08448">
    <property type="entry name" value="PAS_4"/>
    <property type="match status" value="2"/>
</dbReference>
<dbReference type="InterPro" id="IPR013656">
    <property type="entry name" value="PAS_4"/>
</dbReference>
<protein>
    <recommendedName>
        <fullName evidence="1">PAS fold-4 domain-containing protein</fullName>
    </recommendedName>
</protein>
<dbReference type="AlphaFoldDB" id="A0A327NKS4"/>
<dbReference type="SUPFAM" id="SSF55785">
    <property type="entry name" value="PYP-like sensor domain (PAS domain)"/>
    <property type="match status" value="2"/>
</dbReference>
<dbReference type="OrthoDB" id="9766459at2"/>
<evidence type="ECO:0000313" key="3">
    <source>
        <dbReference type="Proteomes" id="UP000249016"/>
    </source>
</evidence>
<feature type="domain" description="PAS fold-4" evidence="1">
    <location>
        <begin position="73"/>
        <end position="173"/>
    </location>
</feature>